<gene>
    <name evidence="2" type="ORF">PG991_008069</name>
</gene>
<sequence length="467" mass="52027">MARGQKPGGSLQEGHDKRSRGRRDARRDKRGRGGSTPGNDGTDSVGGFLQELIAIASRRDEGAVDQPREDRHEENEPARPPTHDTGVVRNSPQMPRNLPHQAQPLHNASKTQTQPSDQSTQITQETKRNLRKLLVRARRAHIASNESAKYSEQEAATEEEVDAMRELVSEENAIGHLAVELSGNISSHPQEANKSNRRCWVCEVGTHSPNMCMQVLPGTGMTLVCPIHPCVPGHGLDDCPHLLQFLSNPKLLKSLYWWLGPERKELPPIYTEALDINALSRWLGKPLDNLPWSVERSAALWREHGDCLKKRLDYDVVPSLPEGFVEHSRSMVTAPQTLHGQEPKHGNIPSLIRHLRTKRDVARLARSGALQMTIPVQAGPVVPVRIKVEQNDDTATEVISSQPQTPRQPRTPAASRDVAQGQTGQTTGLVPVGIEDIRQLSFEPFADTALVFLSTWRPTWSWIQWDE</sequence>
<evidence type="ECO:0000313" key="3">
    <source>
        <dbReference type="Proteomes" id="UP001396898"/>
    </source>
</evidence>
<keyword evidence="3" id="KW-1185">Reference proteome</keyword>
<feature type="compositionally biased region" description="Basic residues" evidence="1">
    <location>
        <begin position="17"/>
        <end position="32"/>
    </location>
</feature>
<evidence type="ECO:0000256" key="1">
    <source>
        <dbReference type="SAM" id="MobiDB-lite"/>
    </source>
</evidence>
<feature type="region of interest" description="Disordered" evidence="1">
    <location>
        <begin position="1"/>
        <end position="126"/>
    </location>
</feature>
<accession>A0ABR1RV90</accession>
<feature type="compositionally biased region" description="Low complexity" evidence="1">
    <location>
        <begin position="402"/>
        <end position="412"/>
    </location>
</feature>
<name>A0ABR1RV90_9PEZI</name>
<organism evidence="2 3">
    <name type="scientific">Apiospora marii</name>
    <dbReference type="NCBI Taxonomy" id="335849"/>
    <lineage>
        <taxon>Eukaryota</taxon>
        <taxon>Fungi</taxon>
        <taxon>Dikarya</taxon>
        <taxon>Ascomycota</taxon>
        <taxon>Pezizomycotina</taxon>
        <taxon>Sordariomycetes</taxon>
        <taxon>Xylariomycetidae</taxon>
        <taxon>Amphisphaeriales</taxon>
        <taxon>Apiosporaceae</taxon>
        <taxon>Apiospora</taxon>
    </lineage>
</organism>
<feature type="compositionally biased region" description="Basic and acidic residues" evidence="1">
    <location>
        <begin position="57"/>
        <end position="77"/>
    </location>
</feature>
<comment type="caution">
    <text evidence="2">The sequence shown here is derived from an EMBL/GenBank/DDBJ whole genome shotgun (WGS) entry which is preliminary data.</text>
</comment>
<reference evidence="2 3" key="1">
    <citation type="submission" date="2023-01" db="EMBL/GenBank/DDBJ databases">
        <title>Analysis of 21 Apiospora genomes using comparative genomics revels a genus with tremendous synthesis potential of carbohydrate active enzymes and secondary metabolites.</title>
        <authorList>
            <person name="Sorensen T."/>
        </authorList>
    </citation>
    <scope>NUCLEOTIDE SEQUENCE [LARGE SCALE GENOMIC DNA]</scope>
    <source>
        <strain evidence="2 3">CBS 20057</strain>
    </source>
</reference>
<feature type="region of interest" description="Disordered" evidence="1">
    <location>
        <begin position="393"/>
        <end position="427"/>
    </location>
</feature>
<feature type="compositionally biased region" description="Polar residues" evidence="1">
    <location>
        <begin position="104"/>
        <end position="124"/>
    </location>
</feature>
<protein>
    <submittedName>
        <fullName evidence="2">Uncharacterized protein</fullName>
    </submittedName>
</protein>
<proteinExistence type="predicted"/>
<dbReference type="EMBL" id="JAQQWI010000010">
    <property type="protein sequence ID" value="KAK8018879.1"/>
    <property type="molecule type" value="Genomic_DNA"/>
</dbReference>
<evidence type="ECO:0000313" key="2">
    <source>
        <dbReference type="EMBL" id="KAK8018879.1"/>
    </source>
</evidence>
<dbReference type="Proteomes" id="UP001396898">
    <property type="component" value="Unassembled WGS sequence"/>
</dbReference>